<sequence>VLNPDLESSSSVALLEAGSVEGGADVSGDTSQEKKASAEGTEGSGNSGRLLLLLLKGTRSSTGGAEGATGALPDNLNDERWHKDRWEPLLAPFADSENPKRFVTAETFLPGNGVSVSGSGAQPCIIRDIPEIDLMFMYKPSGWATCSTPQWQGVEGNLIRYVWT</sequence>
<accession>A0A813KYB4</accession>
<dbReference type="AlphaFoldDB" id="A0A813KYB4"/>
<feature type="non-terminal residue" evidence="2">
    <location>
        <position position="1"/>
    </location>
</feature>
<evidence type="ECO:0000313" key="2">
    <source>
        <dbReference type="EMBL" id="CAE8711132.1"/>
    </source>
</evidence>
<dbReference type="EMBL" id="CAJNNW010032115">
    <property type="protein sequence ID" value="CAE8711132.1"/>
    <property type="molecule type" value="Genomic_DNA"/>
</dbReference>
<evidence type="ECO:0000256" key="1">
    <source>
        <dbReference type="SAM" id="MobiDB-lite"/>
    </source>
</evidence>
<feature type="compositionally biased region" description="Low complexity" evidence="1">
    <location>
        <begin position="7"/>
        <end position="19"/>
    </location>
</feature>
<feature type="region of interest" description="Disordered" evidence="1">
    <location>
        <begin position="1"/>
        <end position="44"/>
    </location>
</feature>
<protein>
    <submittedName>
        <fullName evidence="2">Uncharacterized protein</fullName>
    </submittedName>
</protein>
<organism evidence="2 3">
    <name type="scientific">Polarella glacialis</name>
    <name type="common">Dinoflagellate</name>
    <dbReference type="NCBI Taxonomy" id="89957"/>
    <lineage>
        <taxon>Eukaryota</taxon>
        <taxon>Sar</taxon>
        <taxon>Alveolata</taxon>
        <taxon>Dinophyceae</taxon>
        <taxon>Suessiales</taxon>
        <taxon>Suessiaceae</taxon>
        <taxon>Polarella</taxon>
    </lineage>
</organism>
<comment type="caution">
    <text evidence="2">The sequence shown here is derived from an EMBL/GenBank/DDBJ whole genome shotgun (WGS) entry which is preliminary data.</text>
</comment>
<reference evidence="2" key="1">
    <citation type="submission" date="2021-02" db="EMBL/GenBank/DDBJ databases">
        <authorList>
            <person name="Dougan E. K."/>
            <person name="Rhodes N."/>
            <person name="Thang M."/>
            <person name="Chan C."/>
        </authorList>
    </citation>
    <scope>NUCLEOTIDE SEQUENCE</scope>
</reference>
<gene>
    <name evidence="2" type="ORF">PGLA2088_LOCUS36329</name>
</gene>
<name>A0A813KYB4_POLGL</name>
<evidence type="ECO:0000313" key="3">
    <source>
        <dbReference type="Proteomes" id="UP000626109"/>
    </source>
</evidence>
<dbReference type="Proteomes" id="UP000626109">
    <property type="component" value="Unassembled WGS sequence"/>
</dbReference>
<feature type="non-terminal residue" evidence="2">
    <location>
        <position position="164"/>
    </location>
</feature>
<proteinExistence type="predicted"/>